<dbReference type="PANTHER" id="PTHR10574">
    <property type="entry name" value="NETRIN/LAMININ-RELATED"/>
    <property type="match status" value="1"/>
</dbReference>
<dbReference type="FunFam" id="2.10.25.10:FF:000242">
    <property type="entry name" value="Laminin subunit alpha 1"/>
    <property type="match status" value="1"/>
</dbReference>
<dbReference type="SMART" id="SM00281">
    <property type="entry name" value="LamB"/>
    <property type="match status" value="2"/>
</dbReference>
<dbReference type="InterPro" id="IPR056863">
    <property type="entry name" value="LMN_ATRN_NET-like_EGF"/>
</dbReference>
<evidence type="ECO:0000256" key="3">
    <source>
        <dbReference type="ARBA" id="ARBA00022530"/>
    </source>
</evidence>
<feature type="disulfide bond" evidence="11">
    <location>
        <begin position="425"/>
        <end position="434"/>
    </location>
</feature>
<feature type="disulfide bond" evidence="11">
    <location>
        <begin position="356"/>
        <end position="368"/>
    </location>
</feature>
<dbReference type="Pfam" id="PF24973">
    <property type="entry name" value="EGF_LMN_ATRN"/>
    <property type="match status" value="1"/>
</dbReference>
<dbReference type="Pfam" id="PF00052">
    <property type="entry name" value="Laminin_B"/>
    <property type="match status" value="2"/>
</dbReference>
<dbReference type="FunFam" id="2.10.25.10:FF:000094">
    <property type="entry name" value="Laminin subunit alpha-2"/>
    <property type="match status" value="1"/>
</dbReference>
<evidence type="ECO:0000256" key="5">
    <source>
        <dbReference type="ARBA" id="ARBA00022737"/>
    </source>
</evidence>
<name>A0AB34GAB9_ESCRO</name>
<feature type="disulfide bond" evidence="11">
    <location>
        <begin position="574"/>
        <end position="583"/>
    </location>
</feature>
<dbReference type="InterPro" id="IPR000742">
    <property type="entry name" value="EGF"/>
</dbReference>
<feature type="domain" description="Laminin EGF-like" evidence="12">
    <location>
        <begin position="356"/>
        <end position="404"/>
    </location>
</feature>
<dbReference type="Proteomes" id="UP001159641">
    <property type="component" value="Unassembled WGS sequence"/>
</dbReference>
<sequence>MSGWLVTDLVSSNQLRSQQDVLGGRHQISINSSAVVQGLTSQYYWSAPEAYLGNKLTAFGGFLKYAVSYEVPVEMADGDPMSHADVIIKGNGLTLGTQAEGLLLQPYEEHLNVVRLVPEHFRDFHSRREVDRDQLMTVLANVTHLLIRANYNSAKMALHRLDSVSLDTASPNVIDLSLATEVEHCECPQGYAGISCESCLPGYYRVDGILFGGICQPCECHSHAAECDVHGVCFACQHNTTGDHCERCLPGFYGLPSRGTPGDCQPCACPLSTASNNFSPTCHLNDGDEVFCDQCAPGYAGDWCESGNVDPLEARSCDSVTGECLRCIGNTDGPHCERCAYGFYGDAVTAKNCRACDCHGQGSLSAACHPETGLCDCKPHVTGRQCDRCLHGYYGLDAGLGCLPCNCSASGSLSDDCTEEGQCHCVPGVAGERCDRCARGFYAYQDGGCTPCDCAHTQNTCDPGSGECVCPPHTRGAACEECADGHWGHDRELGCQACNCSSAGSASQQCDVLTGHCPCKPAFGGQTCHQCSLGYRDFPDCVACDCDLRGTLADTCGQKQGLCSCAPETGTCSCKENVIGPQCNECRAGTFALDEADPRGCTPCFCFGLSQLCSEAEGYVRMPVTLGSDQPLLRVVSQSNLKGTTEGVYYQAPDVLLDAVTVRRHVHTEPFYWRLPGQFQGDQLMAYGSKLRYSVAFYSSSGIGTSNLEPQVLVKGGRTRKQVIYVDAPAPKNGQKQEQEVGMKENFWKYFNSVSEEPVTRSDFMSVLSNIEYILIKASYGQGLQQSSRTCVLEGDHDFRCDACFLGYEGQYCERCSSGYRGNPQMPGGTCQRCDCSPHGSVHGDCDRGSGQCVCRPGATGLRCEDCEPRHILVESDSCDDECVGVLLNDMDHVGEAILSVNHSGIIPVPYGILSNLENTTKYLRDSLLKENIQKELAKIQLEGVSEQTEHLQRKLDRVLTRSQHVTRATERILDKSRDLLTFTEKLQADIQEIIERAATLNQTLDEDVQLPSSTLQNMQKNITSLLEIIQKRNFLQLHQNATLELKHNSKVQAAEELLREAERKTQESGHLLLIVRANLREFNQLEHHRDKLLLWTAKIRHHVDDLVVQMSKRRALDLVYRAEDHATELQRLAGALDR</sequence>
<dbReference type="GO" id="GO:0045995">
    <property type="term" value="P:regulation of embryonic development"/>
    <property type="evidence" value="ECO:0007669"/>
    <property type="project" value="InterPro"/>
</dbReference>
<keyword evidence="5" id="KW-0677">Repeat</keyword>
<feature type="disulfide bond" evidence="11">
    <location>
        <begin position="236"/>
        <end position="245"/>
    </location>
</feature>
<dbReference type="Pfam" id="PF06008">
    <property type="entry name" value="Laminin_I"/>
    <property type="match status" value="1"/>
</dbReference>
<evidence type="ECO:0000313" key="14">
    <source>
        <dbReference type="EMBL" id="KAJ8776641.1"/>
    </source>
</evidence>
<keyword evidence="4" id="KW-0732">Signal</keyword>
<dbReference type="InterPro" id="IPR002049">
    <property type="entry name" value="LE_dom"/>
</dbReference>
<organism evidence="14 15">
    <name type="scientific">Eschrichtius robustus</name>
    <name type="common">California gray whale</name>
    <name type="synonym">Eschrichtius gibbosus</name>
    <dbReference type="NCBI Taxonomy" id="9764"/>
    <lineage>
        <taxon>Eukaryota</taxon>
        <taxon>Metazoa</taxon>
        <taxon>Chordata</taxon>
        <taxon>Craniata</taxon>
        <taxon>Vertebrata</taxon>
        <taxon>Euteleostomi</taxon>
        <taxon>Mammalia</taxon>
        <taxon>Eutheria</taxon>
        <taxon>Laurasiatheria</taxon>
        <taxon>Artiodactyla</taxon>
        <taxon>Whippomorpha</taxon>
        <taxon>Cetacea</taxon>
        <taxon>Mysticeti</taxon>
        <taxon>Eschrichtiidae</taxon>
        <taxon>Eschrichtius</taxon>
    </lineage>
</organism>
<keyword evidence="7 11" id="KW-1015">Disulfide bond</keyword>
<feature type="disulfide bond" evidence="11">
    <location>
        <begin position="855"/>
        <end position="864"/>
    </location>
</feature>
<feature type="disulfide bond" evidence="11">
    <location>
        <begin position="498"/>
        <end position="510"/>
    </location>
</feature>
<keyword evidence="6" id="KW-0084">Basement membrane</keyword>
<dbReference type="Pfam" id="PF00053">
    <property type="entry name" value="EGF_laminin"/>
    <property type="match status" value="9"/>
</dbReference>
<protein>
    <recommendedName>
        <fullName evidence="10">Laminin A chain</fullName>
    </recommendedName>
</protein>
<accession>A0AB34GAB9</accession>
<feature type="domain" description="Laminin EGF-like" evidence="12">
    <location>
        <begin position="544"/>
        <end position="603"/>
    </location>
</feature>
<dbReference type="GO" id="GO:0005604">
    <property type="term" value="C:basement membrane"/>
    <property type="evidence" value="ECO:0007669"/>
    <property type="project" value="UniProtKB-SubCell"/>
</dbReference>
<dbReference type="GO" id="GO:0005102">
    <property type="term" value="F:signaling receptor binding"/>
    <property type="evidence" value="ECO:0007669"/>
    <property type="project" value="InterPro"/>
</dbReference>
<dbReference type="CDD" id="cd00055">
    <property type="entry name" value="EGF_Lam"/>
    <property type="match status" value="8"/>
</dbReference>
<dbReference type="PROSITE" id="PS51115">
    <property type="entry name" value="LAMININ_IVA"/>
    <property type="match status" value="2"/>
</dbReference>
<feature type="domain" description="Laminin IV type A" evidence="13">
    <location>
        <begin position="631"/>
        <end position="815"/>
    </location>
</feature>
<feature type="disulfide bond" evidence="11">
    <location>
        <begin position="500"/>
        <end position="517"/>
    </location>
</feature>
<dbReference type="GO" id="GO:0005576">
    <property type="term" value="C:extracellular region"/>
    <property type="evidence" value="ECO:0007669"/>
    <property type="project" value="UniProtKB-ARBA"/>
</dbReference>
<dbReference type="FunFam" id="2.10.25.10:FF:000512">
    <property type="entry name" value="Laminin subunit alpha 1"/>
    <property type="match status" value="1"/>
</dbReference>
<evidence type="ECO:0000256" key="6">
    <source>
        <dbReference type="ARBA" id="ARBA00022869"/>
    </source>
</evidence>
<feature type="disulfide bond" evidence="11">
    <location>
        <begin position="377"/>
        <end position="386"/>
    </location>
</feature>
<dbReference type="SMART" id="SM00181">
    <property type="entry name" value="EGF"/>
    <property type="match status" value="9"/>
</dbReference>
<feature type="disulfide bond" evidence="11">
    <location>
        <begin position="358"/>
        <end position="375"/>
    </location>
</feature>
<dbReference type="PRINTS" id="PR00011">
    <property type="entry name" value="EGFLAMININ"/>
</dbReference>
<dbReference type="FunFam" id="2.10.25.10:FF:000189">
    <property type="entry name" value="Laminin subunit alpha 2"/>
    <property type="match status" value="1"/>
</dbReference>
<dbReference type="GO" id="GO:0009888">
    <property type="term" value="P:tissue development"/>
    <property type="evidence" value="ECO:0007669"/>
    <property type="project" value="TreeGrafter"/>
</dbReference>
<feature type="domain" description="Laminin EGF-like" evidence="12">
    <location>
        <begin position="218"/>
        <end position="266"/>
    </location>
</feature>
<evidence type="ECO:0000256" key="4">
    <source>
        <dbReference type="ARBA" id="ARBA00022729"/>
    </source>
</evidence>
<dbReference type="PANTHER" id="PTHR10574:SF406">
    <property type="entry name" value="LAMININ SUBUNIT ALPHA 5"/>
    <property type="match status" value="1"/>
</dbReference>
<feature type="domain" description="Laminin EGF-like" evidence="12">
    <location>
        <begin position="452"/>
        <end position="497"/>
    </location>
</feature>
<dbReference type="GO" id="GO:0030155">
    <property type="term" value="P:regulation of cell adhesion"/>
    <property type="evidence" value="ECO:0007669"/>
    <property type="project" value="InterPro"/>
</dbReference>
<evidence type="ECO:0000256" key="8">
    <source>
        <dbReference type="ARBA" id="ARBA00023180"/>
    </source>
</evidence>
<evidence type="ECO:0000256" key="11">
    <source>
        <dbReference type="PROSITE-ProRule" id="PRU00460"/>
    </source>
</evidence>
<keyword evidence="15" id="KW-1185">Reference proteome</keyword>
<dbReference type="InterPro" id="IPR000034">
    <property type="entry name" value="Laminin_IV"/>
</dbReference>
<comment type="caution">
    <text evidence="11">Lacks conserved residue(s) required for the propagation of feature annotation.</text>
</comment>
<feature type="disulfide bond" evidence="11">
    <location>
        <begin position="405"/>
        <end position="417"/>
    </location>
</feature>
<keyword evidence="2" id="KW-0964">Secreted</keyword>
<proteinExistence type="predicted"/>
<comment type="subcellular location">
    <subcellularLocation>
        <location evidence="1">Secreted</location>
        <location evidence="1">Extracellular space</location>
        <location evidence="1">Extracellular matrix</location>
        <location evidence="1">Basement membrane</location>
    </subcellularLocation>
</comment>
<dbReference type="FunFam" id="2.10.25.10:FF:000454">
    <property type="entry name" value="Laminin subunit alpha 1"/>
    <property type="match status" value="1"/>
</dbReference>
<feature type="domain" description="Laminin EGF-like" evidence="12">
    <location>
        <begin position="834"/>
        <end position="881"/>
    </location>
</feature>
<dbReference type="PROSITE" id="PS01248">
    <property type="entry name" value="EGF_LAM_1"/>
    <property type="match status" value="6"/>
</dbReference>
<evidence type="ECO:0000259" key="12">
    <source>
        <dbReference type="PROSITE" id="PS50027"/>
    </source>
</evidence>
<dbReference type="Gene3D" id="2.10.25.10">
    <property type="entry name" value="Laminin"/>
    <property type="match status" value="10"/>
</dbReference>
<dbReference type="InterPro" id="IPR009254">
    <property type="entry name" value="Laminin_aI"/>
</dbReference>
<dbReference type="EMBL" id="JAIQCJ010002358">
    <property type="protein sequence ID" value="KAJ8776641.1"/>
    <property type="molecule type" value="Genomic_DNA"/>
</dbReference>
<evidence type="ECO:0000256" key="2">
    <source>
        <dbReference type="ARBA" id="ARBA00022525"/>
    </source>
</evidence>
<feature type="disulfide bond" evidence="11">
    <location>
        <begin position="470"/>
        <end position="479"/>
    </location>
</feature>
<feature type="disulfide bond" evidence="11">
    <location>
        <begin position="834"/>
        <end position="846"/>
    </location>
</feature>
<feature type="domain" description="Laminin EGF-like" evidence="12">
    <location>
        <begin position="405"/>
        <end position="451"/>
    </location>
</feature>
<dbReference type="FunFam" id="2.10.25.10:FF:000074">
    <property type="entry name" value="Laminin subunit alpha"/>
    <property type="match status" value="1"/>
</dbReference>
<comment type="caution">
    <text evidence="14">The sequence shown here is derived from an EMBL/GenBank/DDBJ whole genome shotgun (WGS) entry which is preliminary data.</text>
</comment>
<keyword evidence="3" id="KW-0272">Extracellular matrix</keyword>
<feature type="domain" description="Laminin EGF-like" evidence="12">
    <location>
        <begin position="498"/>
        <end position="543"/>
    </location>
</feature>
<dbReference type="InterPro" id="IPR050440">
    <property type="entry name" value="Laminin/Netrin_ECM"/>
</dbReference>
<dbReference type="PROSITE" id="PS50027">
    <property type="entry name" value="EGF_LAM_2"/>
    <property type="match status" value="7"/>
</dbReference>
<dbReference type="FunFam" id="2.10.25.10:FF:000051">
    <property type="entry name" value="Laminin subunit alpha 4"/>
    <property type="match status" value="1"/>
</dbReference>
<evidence type="ECO:0000313" key="15">
    <source>
        <dbReference type="Proteomes" id="UP001159641"/>
    </source>
</evidence>
<dbReference type="GO" id="GO:0030334">
    <property type="term" value="P:regulation of cell migration"/>
    <property type="evidence" value="ECO:0007669"/>
    <property type="project" value="InterPro"/>
</dbReference>
<evidence type="ECO:0000256" key="7">
    <source>
        <dbReference type="ARBA" id="ARBA00023157"/>
    </source>
</evidence>
<evidence type="ECO:0000259" key="13">
    <source>
        <dbReference type="PROSITE" id="PS51115"/>
    </source>
</evidence>
<gene>
    <name evidence="14" type="ORF">J1605_015230</name>
</gene>
<keyword evidence="8" id="KW-0325">Glycoprotein</keyword>
<dbReference type="FunFam" id="2.10.25.10:FF:000082">
    <property type="entry name" value="Laminin subunit alpha 1"/>
    <property type="match status" value="1"/>
</dbReference>
<feature type="disulfide bond" evidence="11">
    <location>
        <begin position="836"/>
        <end position="853"/>
    </location>
</feature>
<evidence type="ECO:0000256" key="1">
    <source>
        <dbReference type="ARBA" id="ARBA00004302"/>
    </source>
</evidence>
<keyword evidence="9 11" id="KW-0424">Laminin EGF-like domain</keyword>
<dbReference type="GO" id="GO:0009887">
    <property type="term" value="P:animal organ morphogenesis"/>
    <property type="evidence" value="ECO:0007669"/>
    <property type="project" value="TreeGrafter"/>
</dbReference>
<feature type="domain" description="Laminin IV type A" evidence="13">
    <location>
        <begin position="1"/>
        <end position="184"/>
    </location>
</feature>
<dbReference type="FunFam" id="2.10.25.10:FF:000629">
    <property type="entry name" value="Laminin subunit alpha 1"/>
    <property type="match status" value="1"/>
</dbReference>
<reference evidence="14 15" key="1">
    <citation type="submission" date="2022-11" db="EMBL/GenBank/DDBJ databases">
        <title>Whole genome sequence of Eschrichtius robustus ER-17-0199.</title>
        <authorList>
            <person name="Bruniche-Olsen A."/>
            <person name="Black A.N."/>
            <person name="Fields C.J."/>
            <person name="Walden K."/>
            <person name="Dewoody J.A."/>
        </authorList>
    </citation>
    <scope>NUCLEOTIDE SEQUENCE [LARGE SCALE GENOMIC DNA]</scope>
    <source>
        <strain evidence="14">ER-17-0199</strain>
        <tissue evidence="14">Blubber</tissue>
    </source>
</reference>
<dbReference type="AlphaFoldDB" id="A0AB34GAB9"/>
<dbReference type="GO" id="GO:0032991">
    <property type="term" value="C:protein-containing complex"/>
    <property type="evidence" value="ECO:0007669"/>
    <property type="project" value="UniProtKB-ARBA"/>
</dbReference>
<evidence type="ECO:0000256" key="10">
    <source>
        <dbReference type="ARBA" id="ARBA00082020"/>
    </source>
</evidence>
<dbReference type="SUPFAM" id="SSF57196">
    <property type="entry name" value="EGF/Laminin"/>
    <property type="match status" value="9"/>
</dbReference>
<dbReference type="SMART" id="SM00180">
    <property type="entry name" value="EGF_Lam"/>
    <property type="match status" value="10"/>
</dbReference>
<evidence type="ECO:0000256" key="9">
    <source>
        <dbReference type="ARBA" id="ARBA00023292"/>
    </source>
</evidence>
<feature type="disulfide bond" evidence="11">
    <location>
        <begin position="519"/>
        <end position="528"/>
    </location>
</feature>